<dbReference type="InterPro" id="IPR002058">
    <property type="entry name" value="PAP_assoc"/>
</dbReference>
<dbReference type="GO" id="GO:0000956">
    <property type="term" value="P:nuclear-transcribed mRNA catabolic process"/>
    <property type="evidence" value="ECO:0007669"/>
    <property type="project" value="UniProtKB-ARBA"/>
</dbReference>
<evidence type="ECO:0000256" key="9">
    <source>
        <dbReference type="ARBA" id="ARBA00022842"/>
    </source>
</evidence>
<comment type="similarity">
    <text evidence="4">Belongs to the DNA polymerase type-B-like family.</text>
</comment>
<dbReference type="FunFam" id="3.30.460.10:FF:000067">
    <property type="entry name" value="Terminal uridylyltransferase cid1"/>
    <property type="match status" value="1"/>
</dbReference>
<evidence type="ECO:0000256" key="11">
    <source>
        <dbReference type="SAM" id="MobiDB-lite"/>
    </source>
</evidence>
<gene>
    <name evidence="14" type="ORF">C2845_PM11G12900</name>
</gene>
<feature type="domain" description="Poly(A) RNA polymerase mitochondrial-like central palm" evidence="13">
    <location>
        <begin position="240"/>
        <end position="369"/>
    </location>
</feature>
<dbReference type="Proteomes" id="UP000275267">
    <property type="component" value="Unassembled WGS sequence"/>
</dbReference>
<sequence>MAGDARAAEDGATPPPRPVADGFLRFLIPAPKPRLAAPTTAPARLVPPHRLVAPRPAVPALLRPEERLHIVPPTRPEWLPPPAPQQPPPPPPRSPSPWVRPRPFPPAFSEPRTRNAGRFAGQMNSARGRSPAAVAHSSGGAVSEGYSGGDEAGTEAEDRLEPESEQDTGGHLRGLDREDGAKNSLATADNQESSDGCGGGGKRPNEQLVPPSNQVSHSRGGMRRSQVECRPDIDTFTPGLLALYESLKPSEEHKSKQKQLVDSLAKSVSKEWPNAKLHLYGSCANSFGTSHSDIDVCIEMEIATESTVEVLLRLADVLRTDNFDNVEAITSARVPIVKMSDPGSGFSCDICINNLFAVANTKLLKDYAQIDQRLFQLAFLVKHWAKLRGVNETYRGTLSSYAYVLMCINFLQLREPKILPCLQAMEQTYTMNVDDTECAYFDEVHQLQDFGAENKETIAELLWAFFHYWAFHHDYRRDVTSVRTGSTISKQEKNWTTRVGNNRHLLCIEDPFETGHDLGRVVDRQTIRILREEFERAAAVLQYNDDPCVALFEPYDYEN</sequence>
<organism evidence="14 15">
    <name type="scientific">Panicum miliaceum</name>
    <name type="common">Proso millet</name>
    <name type="synonym">Broomcorn millet</name>
    <dbReference type="NCBI Taxonomy" id="4540"/>
    <lineage>
        <taxon>Eukaryota</taxon>
        <taxon>Viridiplantae</taxon>
        <taxon>Streptophyta</taxon>
        <taxon>Embryophyta</taxon>
        <taxon>Tracheophyta</taxon>
        <taxon>Spermatophyta</taxon>
        <taxon>Magnoliopsida</taxon>
        <taxon>Liliopsida</taxon>
        <taxon>Poales</taxon>
        <taxon>Poaceae</taxon>
        <taxon>PACMAD clade</taxon>
        <taxon>Panicoideae</taxon>
        <taxon>Panicodae</taxon>
        <taxon>Paniceae</taxon>
        <taxon>Panicinae</taxon>
        <taxon>Panicum</taxon>
        <taxon>Panicum sect. Panicum</taxon>
    </lineage>
</organism>
<reference evidence="15" key="1">
    <citation type="journal article" date="2019" name="Nat. Commun.">
        <title>The genome of broomcorn millet.</title>
        <authorList>
            <person name="Zou C."/>
            <person name="Miki D."/>
            <person name="Li D."/>
            <person name="Tang Q."/>
            <person name="Xiao L."/>
            <person name="Rajput S."/>
            <person name="Deng P."/>
            <person name="Jia W."/>
            <person name="Huang R."/>
            <person name="Zhang M."/>
            <person name="Sun Y."/>
            <person name="Hu J."/>
            <person name="Fu X."/>
            <person name="Schnable P.S."/>
            <person name="Li F."/>
            <person name="Zhang H."/>
            <person name="Feng B."/>
            <person name="Zhu X."/>
            <person name="Liu R."/>
            <person name="Schnable J.C."/>
            <person name="Zhu J.-K."/>
            <person name="Zhang H."/>
        </authorList>
    </citation>
    <scope>NUCLEOTIDE SEQUENCE [LARGE SCALE GENOMIC DNA]</scope>
</reference>
<dbReference type="SUPFAM" id="SSF81631">
    <property type="entry name" value="PAP/OAS1 substrate-binding domain"/>
    <property type="match status" value="1"/>
</dbReference>
<dbReference type="PANTHER" id="PTHR12271:SF53">
    <property type="entry name" value="RNA URIDYLYLTRANSFERASE"/>
    <property type="match status" value="1"/>
</dbReference>
<feature type="compositionally biased region" description="Polar residues" evidence="11">
    <location>
        <begin position="184"/>
        <end position="194"/>
    </location>
</feature>
<evidence type="ECO:0000313" key="14">
    <source>
        <dbReference type="EMBL" id="RLN08798.1"/>
    </source>
</evidence>
<comment type="subcellular location">
    <subcellularLocation>
        <location evidence="3">Cytoplasm</location>
    </subcellularLocation>
</comment>
<comment type="cofactor">
    <cofactor evidence="2">
        <name>Mg(2+)</name>
        <dbReference type="ChEBI" id="CHEBI:18420"/>
    </cofactor>
</comment>
<evidence type="ECO:0000256" key="3">
    <source>
        <dbReference type="ARBA" id="ARBA00004496"/>
    </source>
</evidence>
<feature type="compositionally biased region" description="Pro residues" evidence="11">
    <location>
        <begin position="73"/>
        <end position="108"/>
    </location>
</feature>
<keyword evidence="8" id="KW-0479">Metal-binding</keyword>
<dbReference type="Gene3D" id="3.30.460.10">
    <property type="entry name" value="Beta Polymerase, domain 2"/>
    <property type="match status" value="1"/>
</dbReference>
<evidence type="ECO:0000256" key="2">
    <source>
        <dbReference type="ARBA" id="ARBA00001946"/>
    </source>
</evidence>
<comment type="cofactor">
    <cofactor evidence="1">
        <name>Mn(2+)</name>
        <dbReference type="ChEBI" id="CHEBI:29035"/>
    </cofactor>
</comment>
<evidence type="ECO:0000256" key="5">
    <source>
        <dbReference type="ARBA" id="ARBA00012472"/>
    </source>
</evidence>
<dbReference type="GO" id="GO:0050265">
    <property type="term" value="F:RNA uridylyltransferase activity"/>
    <property type="evidence" value="ECO:0007669"/>
    <property type="project" value="UniProtKB-EC"/>
</dbReference>
<dbReference type="STRING" id="4540.A0A3L6RSN2"/>
<feature type="region of interest" description="Disordered" evidence="11">
    <location>
        <begin position="57"/>
        <end position="231"/>
    </location>
</feature>
<evidence type="ECO:0000259" key="12">
    <source>
        <dbReference type="Pfam" id="PF03828"/>
    </source>
</evidence>
<dbReference type="GO" id="GO:0010628">
    <property type="term" value="P:positive regulation of gene expression"/>
    <property type="evidence" value="ECO:0007669"/>
    <property type="project" value="UniProtKB-ARBA"/>
</dbReference>
<dbReference type="Pfam" id="PF03828">
    <property type="entry name" value="PAP_assoc"/>
    <property type="match status" value="1"/>
</dbReference>
<dbReference type="GO" id="GO:0031123">
    <property type="term" value="P:RNA 3'-end processing"/>
    <property type="evidence" value="ECO:0007669"/>
    <property type="project" value="TreeGrafter"/>
</dbReference>
<dbReference type="EMBL" id="PQIB02000007">
    <property type="protein sequence ID" value="RLN08798.1"/>
    <property type="molecule type" value="Genomic_DNA"/>
</dbReference>
<dbReference type="CDD" id="cd05402">
    <property type="entry name" value="NT_PAP_TUTase"/>
    <property type="match status" value="1"/>
</dbReference>
<keyword evidence="6" id="KW-0963">Cytoplasm</keyword>
<evidence type="ECO:0000256" key="4">
    <source>
        <dbReference type="ARBA" id="ARBA00008593"/>
    </source>
</evidence>
<feature type="compositionally biased region" description="Basic and acidic residues" evidence="11">
    <location>
        <begin position="156"/>
        <end position="181"/>
    </location>
</feature>
<dbReference type="Pfam" id="PF22600">
    <property type="entry name" value="MTPAP-like_central"/>
    <property type="match status" value="1"/>
</dbReference>
<keyword evidence="9" id="KW-0460">Magnesium</keyword>
<name>A0A3L6RSN2_PANMI</name>
<dbReference type="InterPro" id="IPR054708">
    <property type="entry name" value="MTPAP-like_central"/>
</dbReference>
<evidence type="ECO:0000256" key="10">
    <source>
        <dbReference type="ARBA" id="ARBA00049105"/>
    </source>
</evidence>
<dbReference type="GO" id="GO:0005737">
    <property type="term" value="C:cytoplasm"/>
    <property type="evidence" value="ECO:0007669"/>
    <property type="project" value="UniProtKB-SubCell"/>
</dbReference>
<comment type="catalytic activity">
    <reaction evidence="10">
        <text>RNA(n) + UTP = RNA(n)-3'-uridine ribonucleotide + diphosphate</text>
        <dbReference type="Rhea" id="RHEA:14785"/>
        <dbReference type="Rhea" id="RHEA-COMP:14527"/>
        <dbReference type="Rhea" id="RHEA-COMP:17348"/>
        <dbReference type="ChEBI" id="CHEBI:33019"/>
        <dbReference type="ChEBI" id="CHEBI:46398"/>
        <dbReference type="ChEBI" id="CHEBI:140395"/>
        <dbReference type="ChEBI" id="CHEBI:173116"/>
        <dbReference type="EC" id="2.7.7.52"/>
    </reaction>
</comment>
<proteinExistence type="inferred from homology"/>
<dbReference type="PANTHER" id="PTHR12271">
    <property type="entry name" value="POLY A POLYMERASE CID PAP -RELATED"/>
    <property type="match status" value="1"/>
</dbReference>
<keyword evidence="15" id="KW-1185">Reference proteome</keyword>
<dbReference type="FunFam" id="1.10.1410.10:FF:000018">
    <property type="entry name" value="Terminal uridylyltransferase cid1"/>
    <property type="match status" value="1"/>
</dbReference>
<protein>
    <recommendedName>
        <fullName evidence="5">RNA uridylyltransferase</fullName>
        <ecNumber evidence="5">2.7.7.52</ecNumber>
    </recommendedName>
</protein>
<evidence type="ECO:0000259" key="13">
    <source>
        <dbReference type="Pfam" id="PF22600"/>
    </source>
</evidence>
<dbReference type="InterPro" id="IPR043519">
    <property type="entry name" value="NT_sf"/>
</dbReference>
<dbReference type="SUPFAM" id="SSF81301">
    <property type="entry name" value="Nucleotidyltransferase"/>
    <property type="match status" value="1"/>
</dbReference>
<comment type="caution">
    <text evidence="14">The sequence shown here is derived from an EMBL/GenBank/DDBJ whole genome shotgun (WGS) entry which is preliminary data.</text>
</comment>
<evidence type="ECO:0000256" key="1">
    <source>
        <dbReference type="ARBA" id="ARBA00001936"/>
    </source>
</evidence>
<evidence type="ECO:0000313" key="15">
    <source>
        <dbReference type="Proteomes" id="UP000275267"/>
    </source>
</evidence>
<dbReference type="OrthoDB" id="407432at2759"/>
<keyword evidence="7" id="KW-0808">Transferase</keyword>
<feature type="region of interest" description="Disordered" evidence="11">
    <location>
        <begin position="1"/>
        <end position="21"/>
    </location>
</feature>
<dbReference type="GO" id="GO:0061157">
    <property type="term" value="P:mRNA destabilization"/>
    <property type="evidence" value="ECO:0007669"/>
    <property type="project" value="UniProtKB-ARBA"/>
</dbReference>
<dbReference type="GO" id="GO:0046872">
    <property type="term" value="F:metal ion binding"/>
    <property type="evidence" value="ECO:0007669"/>
    <property type="project" value="UniProtKB-KW"/>
</dbReference>
<dbReference type="AlphaFoldDB" id="A0A3L6RSN2"/>
<dbReference type="EC" id="2.7.7.52" evidence="5"/>
<feature type="compositionally biased region" description="Low complexity" evidence="11">
    <location>
        <begin position="130"/>
        <end position="143"/>
    </location>
</feature>
<dbReference type="Gene3D" id="1.10.1410.10">
    <property type="match status" value="1"/>
</dbReference>
<evidence type="ECO:0000256" key="6">
    <source>
        <dbReference type="ARBA" id="ARBA00022490"/>
    </source>
</evidence>
<evidence type="ECO:0000256" key="8">
    <source>
        <dbReference type="ARBA" id="ARBA00022723"/>
    </source>
</evidence>
<evidence type="ECO:0000256" key="7">
    <source>
        <dbReference type="ARBA" id="ARBA00022679"/>
    </source>
</evidence>
<feature type="domain" description="PAP-associated" evidence="12">
    <location>
        <begin position="458"/>
        <end position="516"/>
    </location>
</feature>
<accession>A0A3L6RSN2</accession>